<gene>
    <name evidence="1" type="ORF">BQ8482_200005</name>
</gene>
<protein>
    <submittedName>
        <fullName evidence="1">Uncharacterized protein</fullName>
    </submittedName>
</protein>
<evidence type="ECO:0000313" key="2">
    <source>
        <dbReference type="Proteomes" id="UP000245698"/>
    </source>
</evidence>
<dbReference type="InterPro" id="IPR010640">
    <property type="entry name" value="Low_temperature_requirement_A"/>
</dbReference>
<dbReference type="EMBL" id="FUIG01000027">
    <property type="protein sequence ID" value="SJM31747.1"/>
    <property type="molecule type" value="Genomic_DNA"/>
</dbReference>
<name>A0A2P9AKR7_9HYPH</name>
<sequence>MLIILDLSVGLSLVLACALGLIELAGPLLAERKAGGTPWHAHHIVERHGLFAIIAGEGVVGTVATLSAVVEEQGWTMDAALVCIAGTGLTFGM</sequence>
<proteinExistence type="predicted"/>
<dbReference type="Proteomes" id="UP000245698">
    <property type="component" value="Unassembled WGS sequence"/>
</dbReference>
<keyword evidence="2" id="KW-1185">Reference proteome</keyword>
<organism evidence="1 2">
    <name type="scientific">Mesorhizobium delmotii</name>
    <dbReference type="NCBI Taxonomy" id="1631247"/>
    <lineage>
        <taxon>Bacteria</taxon>
        <taxon>Pseudomonadati</taxon>
        <taxon>Pseudomonadota</taxon>
        <taxon>Alphaproteobacteria</taxon>
        <taxon>Hyphomicrobiales</taxon>
        <taxon>Phyllobacteriaceae</taxon>
        <taxon>Mesorhizobium</taxon>
    </lineage>
</organism>
<dbReference type="AlphaFoldDB" id="A0A2P9AKR7"/>
<reference evidence="2" key="1">
    <citation type="submission" date="2016-12" db="EMBL/GenBank/DDBJ databases">
        <authorList>
            <person name="Brunel B."/>
        </authorList>
    </citation>
    <scope>NUCLEOTIDE SEQUENCE [LARGE SCALE GENOMIC DNA]</scope>
</reference>
<accession>A0A2P9AKR7</accession>
<dbReference type="Pfam" id="PF06772">
    <property type="entry name" value="LtrA"/>
    <property type="match status" value="1"/>
</dbReference>
<evidence type="ECO:0000313" key="1">
    <source>
        <dbReference type="EMBL" id="SJM31747.1"/>
    </source>
</evidence>